<evidence type="ECO:0000256" key="1">
    <source>
        <dbReference type="ARBA" id="ARBA00022801"/>
    </source>
</evidence>
<dbReference type="SUPFAM" id="SSF53474">
    <property type="entry name" value="alpha/beta-Hydrolases"/>
    <property type="match status" value="1"/>
</dbReference>
<dbReference type="InterPro" id="IPR000073">
    <property type="entry name" value="AB_hydrolase_1"/>
</dbReference>
<evidence type="ECO:0000313" key="4">
    <source>
        <dbReference type="Proteomes" id="UP000645555"/>
    </source>
</evidence>
<dbReference type="AlphaFoldDB" id="A0A918NMS9"/>
<organism evidence="3 4">
    <name type="scientific">Streptomyces fructofermentans</name>
    <dbReference type="NCBI Taxonomy" id="152141"/>
    <lineage>
        <taxon>Bacteria</taxon>
        <taxon>Bacillati</taxon>
        <taxon>Actinomycetota</taxon>
        <taxon>Actinomycetes</taxon>
        <taxon>Kitasatosporales</taxon>
        <taxon>Streptomycetaceae</taxon>
        <taxon>Streptomyces</taxon>
    </lineage>
</organism>
<gene>
    <name evidence="3" type="ORF">GCM10010515_56530</name>
</gene>
<dbReference type="RefSeq" id="WP_190038406.1">
    <property type="nucleotide sequence ID" value="NZ_BMWD01000023.1"/>
</dbReference>
<name>A0A918NMS9_9ACTN</name>
<feature type="domain" description="AB hydrolase-1" evidence="2">
    <location>
        <begin position="32"/>
        <end position="168"/>
    </location>
</feature>
<dbReference type="InterPro" id="IPR029058">
    <property type="entry name" value="AB_hydrolase_fold"/>
</dbReference>
<dbReference type="Gene3D" id="3.40.50.1820">
    <property type="entry name" value="alpha/beta hydrolase"/>
    <property type="match status" value="1"/>
</dbReference>
<evidence type="ECO:0000313" key="3">
    <source>
        <dbReference type="EMBL" id="GGX81598.1"/>
    </source>
</evidence>
<dbReference type="EMBL" id="BMWD01000023">
    <property type="protein sequence ID" value="GGX81598.1"/>
    <property type="molecule type" value="Genomic_DNA"/>
</dbReference>
<dbReference type="PANTHER" id="PTHR43329">
    <property type="entry name" value="EPOXIDE HYDROLASE"/>
    <property type="match status" value="1"/>
</dbReference>
<reference evidence="3" key="2">
    <citation type="submission" date="2020-09" db="EMBL/GenBank/DDBJ databases">
        <authorList>
            <person name="Sun Q."/>
            <person name="Ohkuma M."/>
        </authorList>
    </citation>
    <scope>NUCLEOTIDE SEQUENCE</scope>
    <source>
        <strain evidence="3">JCM 4956</strain>
    </source>
</reference>
<dbReference type="Proteomes" id="UP000645555">
    <property type="component" value="Unassembled WGS sequence"/>
</dbReference>
<dbReference type="PRINTS" id="PR00412">
    <property type="entry name" value="EPOXHYDRLASE"/>
</dbReference>
<keyword evidence="4" id="KW-1185">Reference proteome</keyword>
<reference evidence="3" key="1">
    <citation type="journal article" date="2014" name="Int. J. Syst. Evol. Microbiol.">
        <title>Complete genome sequence of Corynebacterium casei LMG S-19264T (=DSM 44701T), isolated from a smear-ripened cheese.</title>
        <authorList>
            <consortium name="US DOE Joint Genome Institute (JGI-PGF)"/>
            <person name="Walter F."/>
            <person name="Albersmeier A."/>
            <person name="Kalinowski J."/>
            <person name="Ruckert C."/>
        </authorList>
    </citation>
    <scope>NUCLEOTIDE SEQUENCE</scope>
    <source>
        <strain evidence="3">JCM 4956</strain>
    </source>
</reference>
<sequence length="313" mass="34114">MTTRPDPAALRHVRTDVLDIAYYETGPADGDTVLLLHGFPYDIHSYDAVAPLLAQQRFRVIVPYLRGHGPTTFLSASQPRSGQQAALGADVIALLDALDVEQAYVAGYDWGGRAANIAAALWPHRILGLVSVNGYLIQDIGSAANPVAAELEAGFWYFYYFLTERGRAGLAADPQGVARVIWKRNSPEWPFTQEDLARTAHAFTNPDYTDVVIHSYRHRLGFAPGAEPYAQLEARLAELPGIPVATITLDGTADGNFPATDGSSTARHFTGPRLHRQVAGAGHNLPQERPHAFAEAVRDVRALRHENAPHGTR</sequence>
<dbReference type="Pfam" id="PF00561">
    <property type="entry name" value="Abhydrolase_1"/>
    <property type="match status" value="1"/>
</dbReference>
<protein>
    <submittedName>
        <fullName evidence="3">Alpha/beta hydrolase</fullName>
    </submittedName>
</protein>
<dbReference type="InterPro" id="IPR000639">
    <property type="entry name" value="Epox_hydrolase-like"/>
</dbReference>
<proteinExistence type="predicted"/>
<dbReference type="GO" id="GO:0016787">
    <property type="term" value="F:hydrolase activity"/>
    <property type="evidence" value="ECO:0007669"/>
    <property type="project" value="UniProtKB-KW"/>
</dbReference>
<keyword evidence="1 3" id="KW-0378">Hydrolase</keyword>
<comment type="caution">
    <text evidence="3">The sequence shown here is derived from an EMBL/GenBank/DDBJ whole genome shotgun (WGS) entry which is preliminary data.</text>
</comment>
<evidence type="ECO:0000259" key="2">
    <source>
        <dbReference type="Pfam" id="PF00561"/>
    </source>
</evidence>
<accession>A0A918NMS9</accession>